<organism evidence="1 2">
    <name type="scientific">Racocetra persica</name>
    <dbReference type="NCBI Taxonomy" id="160502"/>
    <lineage>
        <taxon>Eukaryota</taxon>
        <taxon>Fungi</taxon>
        <taxon>Fungi incertae sedis</taxon>
        <taxon>Mucoromycota</taxon>
        <taxon>Glomeromycotina</taxon>
        <taxon>Glomeromycetes</taxon>
        <taxon>Diversisporales</taxon>
        <taxon>Gigasporaceae</taxon>
        <taxon>Racocetra</taxon>
    </lineage>
</organism>
<evidence type="ECO:0000313" key="1">
    <source>
        <dbReference type="EMBL" id="CAG8826735.1"/>
    </source>
</evidence>
<name>A0ACA9S4E1_9GLOM</name>
<protein>
    <submittedName>
        <fullName evidence="1">12015_t:CDS:1</fullName>
    </submittedName>
</protein>
<dbReference type="Proteomes" id="UP000789920">
    <property type="component" value="Unassembled WGS sequence"/>
</dbReference>
<feature type="non-terminal residue" evidence="1">
    <location>
        <position position="1"/>
    </location>
</feature>
<comment type="caution">
    <text evidence="1">The sequence shown here is derived from an EMBL/GenBank/DDBJ whole genome shotgun (WGS) entry which is preliminary data.</text>
</comment>
<dbReference type="EMBL" id="CAJVQC010092675">
    <property type="protein sequence ID" value="CAG8826735.1"/>
    <property type="molecule type" value="Genomic_DNA"/>
</dbReference>
<gene>
    <name evidence="1" type="ORF">RPERSI_LOCUS26800</name>
</gene>
<reference evidence="1" key="1">
    <citation type="submission" date="2021-06" db="EMBL/GenBank/DDBJ databases">
        <authorList>
            <person name="Kallberg Y."/>
            <person name="Tangrot J."/>
            <person name="Rosling A."/>
        </authorList>
    </citation>
    <scope>NUCLEOTIDE SEQUENCE</scope>
    <source>
        <strain evidence="1">MA461A</strain>
    </source>
</reference>
<accession>A0ACA9S4E1</accession>
<proteinExistence type="predicted"/>
<evidence type="ECO:0000313" key="2">
    <source>
        <dbReference type="Proteomes" id="UP000789920"/>
    </source>
</evidence>
<keyword evidence="2" id="KW-1185">Reference proteome</keyword>
<sequence length="216" mass="24891">STGRLLLFCKMNDLENLNKFGSNEDNQIEFSGEDEIGSNEDDEVESIDDNKTESNKENEEKFETKTCEMLGQIYPTKKDILNAVQEIARHSGFAVTIKSSSQRHFHLQCKCDSKWQIVKVINKHNHPKVKDARVFHEHCRLIQEAKRIAVQMLNVGAKPSTIYEAIRDENREPTATRQDILNLSSRIHISEENVSIEVLIVGMEKRGYSIHRENHE</sequence>
<feature type="non-terminal residue" evidence="1">
    <location>
        <position position="216"/>
    </location>
</feature>